<comment type="cofactor">
    <cofactor evidence="1">
        <name>adenosylcob(III)alamin</name>
        <dbReference type="ChEBI" id="CHEBI:18408"/>
    </cofactor>
</comment>
<evidence type="ECO:0000313" key="9">
    <source>
        <dbReference type="Proteomes" id="UP000649604"/>
    </source>
</evidence>
<dbReference type="InterPro" id="IPR006098">
    <property type="entry name" value="MMCoA_mutase_a_cat"/>
</dbReference>
<comment type="similarity">
    <text evidence="2">Belongs to the methylmalonyl-CoA mutase family.</text>
</comment>
<evidence type="ECO:0000256" key="5">
    <source>
        <dbReference type="ARBA" id="ARBA00023285"/>
    </source>
</evidence>
<comment type="caution">
    <text evidence="8">The sequence shown here is derived from an EMBL/GenBank/DDBJ whole genome shotgun (WGS) entry which is preliminary data.</text>
</comment>
<dbReference type="SUPFAM" id="SSF51703">
    <property type="entry name" value="Cobalamin (vitamin B12)-dependent enzymes"/>
    <property type="match status" value="1"/>
</dbReference>
<dbReference type="GO" id="GO:0046872">
    <property type="term" value="F:metal ion binding"/>
    <property type="evidence" value="ECO:0007669"/>
    <property type="project" value="InterPro"/>
</dbReference>
<evidence type="ECO:0000256" key="4">
    <source>
        <dbReference type="ARBA" id="ARBA00023235"/>
    </source>
</evidence>
<dbReference type="Pfam" id="PF01642">
    <property type="entry name" value="MM_CoA_mutase"/>
    <property type="match status" value="1"/>
</dbReference>
<accession>A0A9D5Q7H9</accession>
<dbReference type="Gene3D" id="3.20.20.240">
    <property type="entry name" value="Methylmalonyl-CoA mutase"/>
    <property type="match status" value="1"/>
</dbReference>
<dbReference type="GO" id="GO:0005737">
    <property type="term" value="C:cytoplasm"/>
    <property type="evidence" value="ECO:0007669"/>
    <property type="project" value="TreeGrafter"/>
</dbReference>
<evidence type="ECO:0000313" key="8">
    <source>
        <dbReference type="EMBL" id="MBD3326909.1"/>
    </source>
</evidence>
<dbReference type="CDD" id="cd03677">
    <property type="entry name" value="MM_CoA_mutase_beta"/>
    <property type="match status" value="1"/>
</dbReference>
<dbReference type="InterPro" id="IPR016176">
    <property type="entry name" value="Cbl-dep_enz_cat"/>
</dbReference>
<protein>
    <submittedName>
        <fullName evidence="8">Methylmalonyl-CoA mutase</fullName>
    </submittedName>
</protein>
<dbReference type="EMBL" id="WJJP01000658">
    <property type="protein sequence ID" value="MBD3326909.1"/>
    <property type="molecule type" value="Genomic_DNA"/>
</dbReference>
<dbReference type="PANTHER" id="PTHR48101:SF4">
    <property type="entry name" value="METHYLMALONYL-COA MUTASE, MITOCHONDRIAL"/>
    <property type="match status" value="1"/>
</dbReference>
<gene>
    <name evidence="8" type="ORF">GF339_20155</name>
</gene>
<keyword evidence="5" id="KW-0170">Cobalt</keyword>
<dbReference type="InterPro" id="IPR036724">
    <property type="entry name" value="Cobalamin-bd_sf"/>
</dbReference>
<feature type="region of interest" description="Disordered" evidence="6">
    <location>
        <begin position="133"/>
        <end position="153"/>
    </location>
</feature>
<evidence type="ECO:0000256" key="2">
    <source>
        <dbReference type="ARBA" id="ARBA00008465"/>
    </source>
</evidence>
<name>A0A9D5Q7H9_9BACT</name>
<dbReference type="AlphaFoldDB" id="A0A9D5Q7H9"/>
<keyword evidence="3" id="KW-0846">Cobalamin</keyword>
<proteinExistence type="inferred from homology"/>
<dbReference type="GO" id="GO:0004494">
    <property type="term" value="F:methylmalonyl-CoA mutase activity"/>
    <property type="evidence" value="ECO:0007669"/>
    <property type="project" value="UniProtKB-EC"/>
</dbReference>
<evidence type="ECO:0000256" key="1">
    <source>
        <dbReference type="ARBA" id="ARBA00001922"/>
    </source>
</evidence>
<keyword evidence="4" id="KW-0413">Isomerase</keyword>
<reference evidence="8" key="1">
    <citation type="submission" date="2019-11" db="EMBL/GenBank/DDBJ databases">
        <title>Microbial mats filling the niche in hypersaline microbial mats.</title>
        <authorList>
            <person name="Wong H.L."/>
            <person name="Macleod F.I."/>
            <person name="White R.A. III"/>
            <person name="Burns B.P."/>
        </authorList>
    </citation>
    <scope>NUCLEOTIDE SEQUENCE</scope>
    <source>
        <strain evidence="8">Rbin_158</strain>
    </source>
</reference>
<evidence type="ECO:0000256" key="6">
    <source>
        <dbReference type="SAM" id="MobiDB-lite"/>
    </source>
</evidence>
<evidence type="ECO:0000259" key="7">
    <source>
        <dbReference type="Pfam" id="PF01642"/>
    </source>
</evidence>
<dbReference type="Gene3D" id="3.40.50.280">
    <property type="entry name" value="Cobalamin-binding domain"/>
    <property type="match status" value="1"/>
</dbReference>
<sequence length="724" mass="78984">MSSKSHPPEQSNEQEQERLLSEFSYPTYEDWYNAAVELLKGASFEKKLLTPTYEGITLRPLYREHDLEGVSHTASFPGFAPYVRGNRVDGHKTQPWDVAQEIPYGRPQEFNRALRNDLTAGQTAVNLILDSASQQGHDPDHAPPEEIGGGGVSLTTSEDLERALDGVDLEQTPLLIDAGESAIAVTALLAAHLHKQGKSLQKLRGGIGLDPLHTWITTGTLPYPLEIAYKKMAGLTHWAKTHAPRLTTITVQGLAYHNSGASAVQELACVLTTAVEYLREMQAVGLTVDDVAPRMRLVMAVGTSYFMEIAKLRATRLVWAKAVKAFGGNEASQKSPIHVRTSSWNKTVHDPYVNMLRTTVEAFAGTTGGCESMHVSCFDEPIGPPDDFSRRIARNTQLILHEEAHVTDAIDPAGGSWYVEALTDAIARNAWQLFQDIERQGGMAQALQHGFPQEQIARTAAQRKEHLSTRHDVLIGTTMHPNVEEQLIPPRYPEDADLATDRAREIANYRIAQGAAIESLVTEKLSKILNTSPAVLLEAAIEAVTAGATLGDIEHALRVGQEASPTIPPLNIHRGAEIFEALRAATDAYTAKTGARPAIFLANMGPIPQHKARADFSISFFEVGGFEMLNNNGFLSVDEAAQAAIASGAPAVVICSTDDTYPDLVPPLTQSLKAAKPEIIVILAGYPQEHLESFRAAGVDEFIHRRTNLYDVLVKLMKRLGILA</sequence>
<dbReference type="NCBIfam" id="TIGR00641">
    <property type="entry name" value="acid_CoA_mut_N"/>
    <property type="match status" value="1"/>
</dbReference>
<dbReference type="GO" id="GO:0019678">
    <property type="term" value="P:propionate metabolic process, methylmalonyl pathway"/>
    <property type="evidence" value="ECO:0007669"/>
    <property type="project" value="TreeGrafter"/>
</dbReference>
<dbReference type="PANTHER" id="PTHR48101">
    <property type="entry name" value="METHYLMALONYL-COA MUTASE, MITOCHONDRIAL-RELATED"/>
    <property type="match status" value="1"/>
</dbReference>
<dbReference type="InterPro" id="IPR006099">
    <property type="entry name" value="MeMalonylCoA_mutase_a/b_cat"/>
</dbReference>
<feature type="domain" description="Methylmalonyl-CoA mutase alpha/beta chain catalytic" evidence="7">
    <location>
        <begin position="52"/>
        <end position="558"/>
    </location>
</feature>
<dbReference type="SUPFAM" id="SSF52242">
    <property type="entry name" value="Cobalamin (vitamin B12)-binding domain"/>
    <property type="match status" value="1"/>
</dbReference>
<dbReference type="Proteomes" id="UP000649604">
    <property type="component" value="Unassembled WGS sequence"/>
</dbReference>
<dbReference type="GO" id="GO:0031419">
    <property type="term" value="F:cobalamin binding"/>
    <property type="evidence" value="ECO:0007669"/>
    <property type="project" value="UniProtKB-KW"/>
</dbReference>
<evidence type="ECO:0000256" key="3">
    <source>
        <dbReference type="ARBA" id="ARBA00022628"/>
    </source>
</evidence>
<organism evidence="8 9">
    <name type="scientific">candidate division KSB3 bacterium</name>
    <dbReference type="NCBI Taxonomy" id="2044937"/>
    <lineage>
        <taxon>Bacteria</taxon>
        <taxon>candidate division KSB3</taxon>
    </lineage>
</organism>